<feature type="region of interest" description="Disordered" evidence="2">
    <location>
        <begin position="76"/>
        <end position="99"/>
    </location>
</feature>
<dbReference type="EMBL" id="SJPM01000008">
    <property type="protein sequence ID" value="TWT94164.1"/>
    <property type="molecule type" value="Genomic_DNA"/>
</dbReference>
<dbReference type="AlphaFoldDB" id="A0A5C6A2N5"/>
<dbReference type="InterPro" id="IPR005181">
    <property type="entry name" value="SASA"/>
</dbReference>
<dbReference type="InterPro" id="IPR052940">
    <property type="entry name" value="Carb_Esterase_6"/>
</dbReference>
<keyword evidence="5" id="KW-1185">Reference proteome</keyword>
<dbReference type="PANTHER" id="PTHR31988:SF19">
    <property type="entry name" value="9-O-ACETYL-N-ACETYLNEURAMINIC ACID DEACETYLASE-RELATED"/>
    <property type="match status" value="1"/>
</dbReference>
<dbReference type="SUPFAM" id="SSF52266">
    <property type="entry name" value="SGNH hydrolase"/>
    <property type="match status" value="1"/>
</dbReference>
<dbReference type="PANTHER" id="PTHR31988">
    <property type="entry name" value="ESTERASE, PUTATIVE (DUF303)-RELATED"/>
    <property type="match status" value="1"/>
</dbReference>
<feature type="compositionally biased region" description="Polar residues" evidence="2">
    <location>
        <begin position="83"/>
        <end position="99"/>
    </location>
</feature>
<accession>A0A5C6A2N5</accession>
<dbReference type="Pfam" id="PF03629">
    <property type="entry name" value="SASA"/>
    <property type="match status" value="1"/>
</dbReference>
<feature type="domain" description="Sialate O-acetylesterase" evidence="3">
    <location>
        <begin position="134"/>
        <end position="380"/>
    </location>
</feature>
<dbReference type="Proteomes" id="UP000316213">
    <property type="component" value="Unassembled WGS sequence"/>
</dbReference>
<organism evidence="4 5">
    <name type="scientific">Neorhodopirellula pilleata</name>
    <dbReference type="NCBI Taxonomy" id="2714738"/>
    <lineage>
        <taxon>Bacteria</taxon>
        <taxon>Pseudomonadati</taxon>
        <taxon>Planctomycetota</taxon>
        <taxon>Planctomycetia</taxon>
        <taxon>Pirellulales</taxon>
        <taxon>Pirellulaceae</taxon>
        <taxon>Neorhodopirellula</taxon>
    </lineage>
</organism>
<dbReference type="Gene3D" id="3.40.50.1110">
    <property type="entry name" value="SGNH hydrolase"/>
    <property type="match status" value="1"/>
</dbReference>
<reference evidence="4 5" key="1">
    <citation type="submission" date="2019-02" db="EMBL/GenBank/DDBJ databases">
        <title>Deep-cultivation of Planctomycetes and their phenomic and genomic characterization uncovers novel biology.</title>
        <authorList>
            <person name="Wiegand S."/>
            <person name="Jogler M."/>
            <person name="Boedeker C."/>
            <person name="Pinto D."/>
            <person name="Vollmers J."/>
            <person name="Rivas-Marin E."/>
            <person name="Kohn T."/>
            <person name="Peeters S.H."/>
            <person name="Heuer A."/>
            <person name="Rast P."/>
            <person name="Oberbeckmann S."/>
            <person name="Bunk B."/>
            <person name="Jeske O."/>
            <person name="Meyerdierks A."/>
            <person name="Storesund J.E."/>
            <person name="Kallscheuer N."/>
            <person name="Luecker S."/>
            <person name="Lage O.M."/>
            <person name="Pohl T."/>
            <person name="Merkel B.J."/>
            <person name="Hornburger P."/>
            <person name="Mueller R.-W."/>
            <person name="Bruemmer F."/>
            <person name="Labrenz M."/>
            <person name="Spormann A.M."/>
            <person name="Op Den Camp H."/>
            <person name="Overmann J."/>
            <person name="Amann R."/>
            <person name="Jetten M.S.M."/>
            <person name="Mascher T."/>
            <person name="Medema M.H."/>
            <person name="Devos D.P."/>
            <person name="Kaster A.-K."/>
            <person name="Ovreas L."/>
            <person name="Rohde M."/>
            <person name="Galperin M.Y."/>
            <person name="Jogler C."/>
        </authorList>
    </citation>
    <scope>NUCLEOTIDE SEQUENCE [LARGE SCALE GENOMIC DNA]</scope>
    <source>
        <strain evidence="4 5">Pla100</strain>
    </source>
</reference>
<evidence type="ECO:0000313" key="4">
    <source>
        <dbReference type="EMBL" id="TWT94164.1"/>
    </source>
</evidence>
<name>A0A5C6A2N5_9BACT</name>
<evidence type="ECO:0000256" key="1">
    <source>
        <dbReference type="ARBA" id="ARBA00022801"/>
    </source>
</evidence>
<dbReference type="RefSeq" id="WP_146579124.1">
    <property type="nucleotide sequence ID" value="NZ_SJPM01000008.1"/>
</dbReference>
<gene>
    <name evidence="4" type="ORF">Pla100_37730</name>
</gene>
<proteinExistence type="predicted"/>
<evidence type="ECO:0000313" key="5">
    <source>
        <dbReference type="Proteomes" id="UP000316213"/>
    </source>
</evidence>
<comment type="caution">
    <text evidence="4">The sequence shown here is derived from an EMBL/GenBank/DDBJ whole genome shotgun (WGS) entry which is preliminary data.</text>
</comment>
<dbReference type="OrthoDB" id="9795554at2"/>
<dbReference type="InterPro" id="IPR036514">
    <property type="entry name" value="SGNH_hydro_sf"/>
</dbReference>
<dbReference type="GO" id="GO:0016788">
    <property type="term" value="F:hydrolase activity, acting on ester bonds"/>
    <property type="evidence" value="ECO:0007669"/>
    <property type="project" value="UniProtKB-ARBA"/>
</dbReference>
<evidence type="ECO:0000256" key="2">
    <source>
        <dbReference type="SAM" id="MobiDB-lite"/>
    </source>
</evidence>
<keyword evidence="1" id="KW-0378">Hydrolase</keyword>
<evidence type="ECO:0000259" key="3">
    <source>
        <dbReference type="Pfam" id="PF03629"/>
    </source>
</evidence>
<protein>
    <recommendedName>
        <fullName evidence="3">Sialate O-acetylesterase domain-containing protein</fullName>
    </recommendedName>
</protein>
<sequence>MNSVHQFVLPYAALIAWSLLPRAELHAVELRLTSPLEYQVVQRSSPGAGTLRITGELPEELSDELSKTDSTIEARFASESDETSWQRVSGSVSGRTVQGTVQTPAGGWWRLEVRVSQAGKAVASGSVDRVGVGELFVIAGQSNSANHGEEKQRTQSGRVAAFDGKTWRIADDPQPGASGTGGSFIPPFADAVVATQKVPVGIIACGIGATSVREWLPEGATFPNPPTIESRVERLADGSWASRGAAFDAFVSRMKPLGPHGFRAVLWHQGESDANQKDPSRTLSGELYREYLETVIRESRRAIGWNAPWFVAQASYHVPGDEGSDEIRAAQESLWRDGVAHQGPDSDALKGTLRERNGQGIHFSGPGLREHGARWAEKIIPWMD</sequence>